<proteinExistence type="predicted"/>
<dbReference type="EMBL" id="GGEC01083608">
    <property type="protein sequence ID" value="MBX64092.1"/>
    <property type="molecule type" value="Transcribed_RNA"/>
</dbReference>
<accession>A0A2P2QAQ2</accession>
<dbReference type="AlphaFoldDB" id="A0A2P2QAQ2"/>
<organism evidence="1">
    <name type="scientific">Rhizophora mucronata</name>
    <name type="common">Asiatic mangrove</name>
    <dbReference type="NCBI Taxonomy" id="61149"/>
    <lineage>
        <taxon>Eukaryota</taxon>
        <taxon>Viridiplantae</taxon>
        <taxon>Streptophyta</taxon>
        <taxon>Embryophyta</taxon>
        <taxon>Tracheophyta</taxon>
        <taxon>Spermatophyta</taxon>
        <taxon>Magnoliopsida</taxon>
        <taxon>eudicotyledons</taxon>
        <taxon>Gunneridae</taxon>
        <taxon>Pentapetalae</taxon>
        <taxon>rosids</taxon>
        <taxon>fabids</taxon>
        <taxon>Malpighiales</taxon>
        <taxon>Rhizophoraceae</taxon>
        <taxon>Rhizophora</taxon>
    </lineage>
</organism>
<evidence type="ECO:0000313" key="1">
    <source>
        <dbReference type="EMBL" id="MBX64092.1"/>
    </source>
</evidence>
<protein>
    <submittedName>
        <fullName evidence="1">Uncharacterized protein</fullName>
    </submittedName>
</protein>
<sequence length="44" mass="4998">MQMPDALKSLEAFVSHAFKIGLLEGFPESYIFYSITKAAWETND</sequence>
<name>A0A2P2QAQ2_RHIMU</name>
<reference evidence="1" key="1">
    <citation type="submission" date="2018-02" db="EMBL/GenBank/DDBJ databases">
        <title>Rhizophora mucronata_Transcriptome.</title>
        <authorList>
            <person name="Meera S.P."/>
            <person name="Sreeshan A."/>
            <person name="Augustine A."/>
        </authorList>
    </citation>
    <scope>NUCLEOTIDE SEQUENCE</scope>
    <source>
        <tissue evidence="1">Leaf</tissue>
    </source>
</reference>